<keyword evidence="2" id="KW-0238">DNA-binding</keyword>
<proteinExistence type="predicted"/>
<dbReference type="Gene3D" id="2.30.30.140">
    <property type="match status" value="1"/>
</dbReference>
<gene>
    <name evidence="2" type="ORF">M6B38_252625</name>
</gene>
<dbReference type="GO" id="GO:0003682">
    <property type="term" value="F:chromatin binding"/>
    <property type="evidence" value="ECO:0007669"/>
    <property type="project" value="InterPro"/>
</dbReference>
<dbReference type="Gene3D" id="2.40.50.40">
    <property type="match status" value="1"/>
</dbReference>
<evidence type="ECO:0000313" key="3">
    <source>
        <dbReference type="Proteomes" id="UP001140949"/>
    </source>
</evidence>
<dbReference type="PANTHER" id="PTHR33827:SF3">
    <property type="entry name" value="OS09G0346900 PROTEIN"/>
    <property type="match status" value="1"/>
</dbReference>
<protein>
    <submittedName>
        <fullName evidence="2">Protein SAWADEE HOMEODOMAIN-like protein 1 isoform X1</fullName>
    </submittedName>
</protein>
<keyword evidence="2" id="KW-0371">Homeobox</keyword>
<dbReference type="Proteomes" id="UP001140949">
    <property type="component" value="Unassembled WGS sequence"/>
</dbReference>
<evidence type="ECO:0000313" key="2">
    <source>
        <dbReference type="EMBL" id="KAJ6852851.1"/>
    </source>
</evidence>
<feature type="domain" description="SAWADEE" evidence="1">
    <location>
        <begin position="112"/>
        <end position="239"/>
    </location>
</feature>
<dbReference type="EMBL" id="JANAVB010001400">
    <property type="protein sequence ID" value="KAJ6852851.1"/>
    <property type="molecule type" value="Genomic_DNA"/>
</dbReference>
<name>A0AAX6IIJ3_IRIPA</name>
<sequence length="252" mass="29238">MARRVQFSKFEIRQMEKLRAEGKEELSDESFLQKLTEELNHASNRSRNRAIQMKQVQRWFHKRKIPGIGATTSPSSSEELVNAADASLSNNAPECSSDMPKDTGEKVPELMELEFEARSNRDGAWYDVDIFLAHRVLSSGEPEVRVRYQGFGAEEDEWVNVKKAVRERSIALESSECRKVAVGDLVLCFWERSEQAMYFDAHVLEIQRKLHDIRGCRCLFLIKYDHDQTEEKVQLKRLCRRPSRDLSCHRGC</sequence>
<comment type="caution">
    <text evidence="2">The sequence shown here is derived from an EMBL/GenBank/DDBJ whole genome shotgun (WGS) entry which is preliminary data.</text>
</comment>
<dbReference type="AlphaFoldDB" id="A0AAX6IIJ3"/>
<dbReference type="GO" id="GO:0003677">
    <property type="term" value="F:DNA binding"/>
    <property type="evidence" value="ECO:0007669"/>
    <property type="project" value="UniProtKB-KW"/>
</dbReference>
<dbReference type="InterPro" id="IPR039276">
    <property type="entry name" value="SHH1/2"/>
</dbReference>
<reference evidence="2" key="1">
    <citation type="journal article" date="2023" name="GigaByte">
        <title>Genome assembly of the bearded iris, Iris pallida Lam.</title>
        <authorList>
            <person name="Bruccoleri R.E."/>
            <person name="Oakeley E.J."/>
            <person name="Faust A.M.E."/>
            <person name="Altorfer M."/>
            <person name="Dessus-Babus S."/>
            <person name="Burckhardt D."/>
            <person name="Oertli M."/>
            <person name="Naumann U."/>
            <person name="Petersen F."/>
            <person name="Wong J."/>
        </authorList>
    </citation>
    <scope>NUCLEOTIDE SEQUENCE</scope>
    <source>
        <strain evidence="2">GSM-AAB239-AS_SAM_17_03QT</strain>
    </source>
</reference>
<dbReference type="InterPro" id="IPR032001">
    <property type="entry name" value="SAWADEE_dom"/>
</dbReference>
<keyword evidence="3" id="KW-1185">Reference proteome</keyword>
<dbReference type="PANTHER" id="PTHR33827">
    <property type="entry name" value="PROTEIN SAWADEE HOMEODOMAIN HOMOLOG 2"/>
    <property type="match status" value="1"/>
</dbReference>
<evidence type="ECO:0000259" key="1">
    <source>
        <dbReference type="Pfam" id="PF16719"/>
    </source>
</evidence>
<accession>A0AAX6IIJ3</accession>
<dbReference type="Pfam" id="PF16719">
    <property type="entry name" value="SAWADEE"/>
    <property type="match status" value="1"/>
</dbReference>
<reference evidence="2" key="2">
    <citation type="submission" date="2023-04" db="EMBL/GenBank/DDBJ databases">
        <authorList>
            <person name="Bruccoleri R.E."/>
            <person name="Oakeley E.J."/>
            <person name="Faust A.-M."/>
            <person name="Dessus-Babus S."/>
            <person name="Altorfer M."/>
            <person name="Burckhardt D."/>
            <person name="Oertli M."/>
            <person name="Naumann U."/>
            <person name="Petersen F."/>
            <person name="Wong J."/>
        </authorList>
    </citation>
    <scope>NUCLEOTIDE SEQUENCE</scope>
    <source>
        <strain evidence="2">GSM-AAB239-AS_SAM_17_03QT</strain>
        <tissue evidence="2">Leaf</tissue>
    </source>
</reference>
<organism evidence="2 3">
    <name type="scientific">Iris pallida</name>
    <name type="common">Sweet iris</name>
    <dbReference type="NCBI Taxonomy" id="29817"/>
    <lineage>
        <taxon>Eukaryota</taxon>
        <taxon>Viridiplantae</taxon>
        <taxon>Streptophyta</taxon>
        <taxon>Embryophyta</taxon>
        <taxon>Tracheophyta</taxon>
        <taxon>Spermatophyta</taxon>
        <taxon>Magnoliopsida</taxon>
        <taxon>Liliopsida</taxon>
        <taxon>Asparagales</taxon>
        <taxon>Iridaceae</taxon>
        <taxon>Iridoideae</taxon>
        <taxon>Irideae</taxon>
        <taxon>Iris</taxon>
    </lineage>
</organism>